<dbReference type="EMBL" id="VWYM01016728">
    <property type="protein sequence ID" value="NXR24135.1"/>
    <property type="molecule type" value="Genomic_DNA"/>
</dbReference>
<evidence type="ECO:0000256" key="2">
    <source>
        <dbReference type="ARBA" id="ARBA00009558"/>
    </source>
</evidence>
<dbReference type="GO" id="GO:0090729">
    <property type="term" value="F:toxin activity"/>
    <property type="evidence" value="ECO:0007669"/>
    <property type="project" value="UniProtKB-KW"/>
</dbReference>
<evidence type="ECO:0000256" key="8">
    <source>
        <dbReference type="ARBA" id="ARBA00022729"/>
    </source>
</evidence>
<dbReference type="Gene3D" id="3.90.176.10">
    <property type="entry name" value="Toxin ADP-ribosyltransferase, Chain A, domain 1"/>
    <property type="match status" value="1"/>
</dbReference>
<name>A0A7L2JM81_CINMU</name>
<evidence type="ECO:0000256" key="1">
    <source>
        <dbReference type="ARBA" id="ARBA00004613"/>
    </source>
</evidence>
<feature type="non-terminal residue" evidence="15">
    <location>
        <position position="1"/>
    </location>
</feature>
<evidence type="ECO:0000256" key="6">
    <source>
        <dbReference type="ARBA" id="ARBA00022679"/>
    </source>
</evidence>
<dbReference type="InterPro" id="IPR050999">
    <property type="entry name" value="ADP-ribosyltransferase_ARG"/>
</dbReference>
<reference evidence="15 16" key="1">
    <citation type="submission" date="2019-09" db="EMBL/GenBank/DDBJ databases">
        <title>Bird 10,000 Genomes (B10K) Project - Family phase.</title>
        <authorList>
            <person name="Zhang G."/>
        </authorList>
    </citation>
    <scope>NUCLEOTIDE SEQUENCE [LARGE SCALE GENOMIC DNA]</scope>
    <source>
        <strain evidence="15">B10K-DU-001-77</strain>
        <tissue evidence="15">Muscle</tissue>
    </source>
</reference>
<dbReference type="PROSITE" id="PS51996">
    <property type="entry name" value="TR_MART"/>
    <property type="match status" value="1"/>
</dbReference>
<feature type="non-terminal residue" evidence="15">
    <location>
        <position position="266"/>
    </location>
</feature>
<evidence type="ECO:0000256" key="3">
    <source>
        <dbReference type="ARBA" id="ARBA00022525"/>
    </source>
</evidence>
<gene>
    <name evidence="15" type="primary">Madprt_1</name>
    <name evidence="15" type="ORF">CINMEX_R05379</name>
</gene>
<comment type="caution">
    <text evidence="15">The sequence shown here is derived from an EMBL/GenBank/DDBJ whole genome shotgun (WGS) entry which is preliminary data.</text>
</comment>
<evidence type="ECO:0000256" key="10">
    <source>
        <dbReference type="ARBA" id="ARBA00023026"/>
    </source>
</evidence>
<keyword evidence="16" id="KW-1185">Reference proteome</keyword>
<dbReference type="GO" id="GO:0005615">
    <property type="term" value="C:extracellular space"/>
    <property type="evidence" value="ECO:0007669"/>
    <property type="project" value="UniProtKB-ARBA"/>
</dbReference>
<keyword evidence="11 14" id="KW-0520">NAD</keyword>
<dbReference type="PROSITE" id="PS01291">
    <property type="entry name" value="ART"/>
    <property type="match status" value="1"/>
</dbReference>
<evidence type="ECO:0000256" key="13">
    <source>
        <dbReference type="ARBA" id="ARBA00047597"/>
    </source>
</evidence>
<dbReference type="OrthoDB" id="423533at2759"/>
<dbReference type="PANTHER" id="PTHR10339:SF25">
    <property type="entry name" value="SECRETED EXOENZYME S"/>
    <property type="match status" value="1"/>
</dbReference>
<evidence type="ECO:0000256" key="14">
    <source>
        <dbReference type="RuleBase" id="RU361228"/>
    </source>
</evidence>
<protein>
    <recommendedName>
        <fullName evidence="14">NAD(P)(+)--arginine ADP-ribosyltransferase</fullName>
        <ecNumber evidence="14">2.4.2.31</ecNumber>
    </recommendedName>
    <alternativeName>
        <fullName evidence="14">Mono(ADP-ribosyl)transferase</fullName>
    </alternativeName>
</protein>
<dbReference type="Proteomes" id="UP000590623">
    <property type="component" value="Unassembled WGS sequence"/>
</dbReference>
<evidence type="ECO:0000256" key="7">
    <source>
        <dbReference type="ARBA" id="ARBA00022695"/>
    </source>
</evidence>
<dbReference type="EC" id="2.4.2.31" evidence="14"/>
<dbReference type="GO" id="GO:0016779">
    <property type="term" value="F:nucleotidyltransferase activity"/>
    <property type="evidence" value="ECO:0007669"/>
    <property type="project" value="UniProtKB-KW"/>
</dbReference>
<dbReference type="GO" id="GO:0003950">
    <property type="term" value="F:NAD+ poly-ADP-ribosyltransferase activity"/>
    <property type="evidence" value="ECO:0007669"/>
    <property type="project" value="UniProtKB-ARBA"/>
</dbReference>
<dbReference type="FunFam" id="3.90.176.10:FF:000001">
    <property type="entry name" value="NAD(P)(+)--arginine ADP-ribosyltransferase"/>
    <property type="match status" value="1"/>
</dbReference>
<evidence type="ECO:0000256" key="9">
    <source>
        <dbReference type="ARBA" id="ARBA00022857"/>
    </source>
</evidence>
<keyword evidence="9 14" id="KW-0521">NADP</keyword>
<organism evidence="15 16">
    <name type="scientific">Cinclus mexicanus</name>
    <name type="common">American dipper</name>
    <dbReference type="NCBI Taxonomy" id="161649"/>
    <lineage>
        <taxon>Eukaryota</taxon>
        <taxon>Metazoa</taxon>
        <taxon>Chordata</taxon>
        <taxon>Craniata</taxon>
        <taxon>Vertebrata</taxon>
        <taxon>Euteleostomi</taxon>
        <taxon>Archelosauria</taxon>
        <taxon>Archosauria</taxon>
        <taxon>Dinosauria</taxon>
        <taxon>Saurischia</taxon>
        <taxon>Theropoda</taxon>
        <taxon>Coelurosauria</taxon>
        <taxon>Aves</taxon>
        <taxon>Neognathae</taxon>
        <taxon>Neoaves</taxon>
        <taxon>Telluraves</taxon>
        <taxon>Australaves</taxon>
        <taxon>Passeriformes</taxon>
        <taxon>Cinclidae</taxon>
        <taxon>Cinclus</taxon>
    </lineage>
</organism>
<dbReference type="Pfam" id="PF01129">
    <property type="entry name" value="ART"/>
    <property type="match status" value="1"/>
</dbReference>
<proteinExistence type="inferred from homology"/>
<keyword evidence="6 14" id="KW-0808">Transferase</keyword>
<keyword evidence="10" id="KW-0843">Virulence</keyword>
<feature type="signal peptide" evidence="14">
    <location>
        <begin position="1"/>
        <end position="24"/>
    </location>
</feature>
<dbReference type="AlphaFoldDB" id="A0A7L2JM81"/>
<evidence type="ECO:0000256" key="11">
    <source>
        <dbReference type="ARBA" id="ARBA00023027"/>
    </source>
</evidence>
<evidence type="ECO:0000313" key="16">
    <source>
        <dbReference type="Proteomes" id="UP000590623"/>
    </source>
</evidence>
<comment type="catalytic activity">
    <reaction evidence="13 14">
        <text>L-arginyl-[protein] + NAD(+) = N(omega)-(ADP-D-ribosyl)-L-arginyl-[protein] + nicotinamide + H(+)</text>
        <dbReference type="Rhea" id="RHEA:19149"/>
        <dbReference type="Rhea" id="RHEA-COMP:10532"/>
        <dbReference type="Rhea" id="RHEA-COMP:15087"/>
        <dbReference type="ChEBI" id="CHEBI:15378"/>
        <dbReference type="ChEBI" id="CHEBI:17154"/>
        <dbReference type="ChEBI" id="CHEBI:29965"/>
        <dbReference type="ChEBI" id="CHEBI:57540"/>
        <dbReference type="ChEBI" id="CHEBI:142554"/>
        <dbReference type="EC" id="2.4.2.31"/>
    </reaction>
</comment>
<keyword evidence="5 14" id="KW-0328">Glycosyltransferase</keyword>
<evidence type="ECO:0000313" key="15">
    <source>
        <dbReference type="EMBL" id="NXR24135.1"/>
    </source>
</evidence>
<dbReference type="PANTHER" id="PTHR10339">
    <property type="entry name" value="ADP-RIBOSYLTRANSFERASE"/>
    <property type="match status" value="1"/>
</dbReference>
<keyword evidence="8 14" id="KW-0732">Signal</keyword>
<dbReference type="InterPro" id="IPR000768">
    <property type="entry name" value="ART"/>
</dbReference>
<dbReference type="SUPFAM" id="SSF56399">
    <property type="entry name" value="ADP-ribosylation"/>
    <property type="match status" value="1"/>
</dbReference>
<comment type="subcellular location">
    <subcellularLocation>
        <location evidence="1">Secreted</location>
    </subcellularLocation>
</comment>
<keyword evidence="12" id="KW-1015">Disulfide bond</keyword>
<comment type="similarity">
    <text evidence="2 14">Belongs to the Arg-specific ADP-ribosyltransferase family.</text>
</comment>
<dbReference type="GO" id="GO:0044194">
    <property type="term" value="C:cytolytic granule"/>
    <property type="evidence" value="ECO:0007669"/>
    <property type="project" value="UniProtKB-ARBA"/>
</dbReference>
<keyword evidence="3" id="KW-0964">Secreted</keyword>
<keyword evidence="4" id="KW-0800">Toxin</keyword>
<sequence length="266" mass="30020">WPLSSMALLALTLVLLAMTVATTAIEEKPLDMALDSFDDQYQGCGPAMNKALRALNRTEFLKNSLFAQVWPRAVTEWQCRGSPVSPLSSSAQAIALMAYTMDDLYRDFNKNVSVAGRSRQQYRDNFHFKTLHFLLTGAVQRLRDAQGKKCRWVFRGVKKYKYKAKVGDIVRFGQFASSSICKNVTKNFGNTTVFKVQTCHGAYIKEFSKCPSEEEVLIPPFEKFRVTKVSDNGENVQIKLNSIGTYSKYNCEWLRGGDSLGPWGHP</sequence>
<feature type="chain" id="PRO_5029947859" description="NAD(P)(+)--arginine ADP-ribosyltransferase" evidence="14">
    <location>
        <begin position="25"/>
        <end position="266"/>
    </location>
</feature>
<accession>A0A7L2JM81</accession>
<keyword evidence="7" id="KW-0548">Nucleotidyltransferase</keyword>
<dbReference type="PRINTS" id="PR00970">
    <property type="entry name" value="RIBTRNSFRASE"/>
</dbReference>
<dbReference type="GO" id="GO:0046677">
    <property type="term" value="P:response to antibiotic"/>
    <property type="evidence" value="ECO:0007669"/>
    <property type="project" value="UniProtKB-ARBA"/>
</dbReference>
<evidence type="ECO:0000256" key="4">
    <source>
        <dbReference type="ARBA" id="ARBA00022656"/>
    </source>
</evidence>
<evidence type="ECO:0000256" key="5">
    <source>
        <dbReference type="ARBA" id="ARBA00022676"/>
    </source>
</evidence>
<dbReference type="GO" id="GO:0106274">
    <property type="term" value="F:NAD+-protein-arginine ADP-ribosyltransferase activity"/>
    <property type="evidence" value="ECO:0007669"/>
    <property type="project" value="UniProtKB-EC"/>
</dbReference>
<evidence type="ECO:0000256" key="12">
    <source>
        <dbReference type="ARBA" id="ARBA00023157"/>
    </source>
</evidence>